<organism evidence="1 2">
    <name type="scientific">Cellulomonas soli</name>
    <dbReference type="NCBI Taxonomy" id="931535"/>
    <lineage>
        <taxon>Bacteria</taxon>
        <taxon>Bacillati</taxon>
        <taxon>Actinomycetota</taxon>
        <taxon>Actinomycetes</taxon>
        <taxon>Micrococcales</taxon>
        <taxon>Cellulomonadaceae</taxon>
        <taxon>Cellulomonas</taxon>
    </lineage>
</organism>
<gene>
    <name evidence="1" type="ORF">CSO01_01030</name>
</gene>
<proteinExistence type="predicted"/>
<protein>
    <submittedName>
        <fullName evidence="1">Uncharacterized protein</fullName>
    </submittedName>
</protein>
<dbReference type="RefSeq" id="WP_146951180.1">
    <property type="nucleotide sequence ID" value="NZ_BAABBJ010000005.1"/>
</dbReference>
<dbReference type="OrthoDB" id="4829502at2"/>
<evidence type="ECO:0000313" key="2">
    <source>
        <dbReference type="Proteomes" id="UP000321798"/>
    </source>
</evidence>
<evidence type="ECO:0000313" key="1">
    <source>
        <dbReference type="EMBL" id="GEP67388.1"/>
    </source>
</evidence>
<accession>A0A512P855</accession>
<dbReference type="Proteomes" id="UP000321798">
    <property type="component" value="Unassembled WGS sequence"/>
</dbReference>
<reference evidence="1 2" key="1">
    <citation type="submission" date="2019-07" db="EMBL/GenBank/DDBJ databases">
        <title>Whole genome shotgun sequence of Cellulomonas soli NBRC 109434.</title>
        <authorList>
            <person name="Hosoyama A."/>
            <person name="Uohara A."/>
            <person name="Ohji S."/>
            <person name="Ichikawa N."/>
        </authorList>
    </citation>
    <scope>NUCLEOTIDE SEQUENCE [LARGE SCALE GENOMIC DNA]</scope>
    <source>
        <strain evidence="1 2">NBRC 109434</strain>
    </source>
</reference>
<sequence>MSVIPARPHARPLRRSLAVLAATTLAVGLGSGIGSPALADDDGPVAGTSLPVVDLPAPEGGAATPMATIESAEEFCGWLSGIYDSKPSSYTVRTINCRSTDVFVKGVYRAGGFGPCVLVPARHSRHLGGSLLKPIEKSQIC</sequence>
<dbReference type="AlphaFoldDB" id="A0A512P855"/>
<dbReference type="EMBL" id="BKAL01000001">
    <property type="protein sequence ID" value="GEP67388.1"/>
    <property type="molecule type" value="Genomic_DNA"/>
</dbReference>
<keyword evidence="2" id="KW-1185">Reference proteome</keyword>
<name>A0A512P855_9CELL</name>
<comment type="caution">
    <text evidence="1">The sequence shown here is derived from an EMBL/GenBank/DDBJ whole genome shotgun (WGS) entry which is preliminary data.</text>
</comment>